<dbReference type="Proteomes" id="UP001500393">
    <property type="component" value="Unassembled WGS sequence"/>
</dbReference>
<evidence type="ECO:0000313" key="1">
    <source>
        <dbReference type="EMBL" id="GAA1617903.1"/>
    </source>
</evidence>
<name>A0ABN2EU28_9ACTN</name>
<gene>
    <name evidence="1" type="ORF">GCM10009789_84850</name>
</gene>
<comment type="caution">
    <text evidence="1">The sequence shown here is derived from an EMBL/GenBank/DDBJ whole genome shotgun (WGS) entry which is preliminary data.</text>
</comment>
<dbReference type="EMBL" id="BAAAOS010000068">
    <property type="protein sequence ID" value="GAA1617903.1"/>
    <property type="molecule type" value="Genomic_DNA"/>
</dbReference>
<accession>A0ABN2EU28</accession>
<evidence type="ECO:0000313" key="2">
    <source>
        <dbReference type="Proteomes" id="UP001500393"/>
    </source>
</evidence>
<dbReference type="RefSeq" id="WP_344222457.1">
    <property type="nucleotide sequence ID" value="NZ_BAAAOS010000068.1"/>
</dbReference>
<proteinExistence type="predicted"/>
<evidence type="ECO:0008006" key="3">
    <source>
        <dbReference type="Google" id="ProtNLM"/>
    </source>
</evidence>
<sequence>MSLVEIACDESGYEGEKLVGGVTDVFAHASVVLDEAAAAECVAELRRRIRSPATVYKANHLQRSKHRPVLLWLLGPEGPVLGNAQVLLVDKTYFLVARLTEHLVGLAPDDLYAAGRSTGGTAWEDFLAAGNYLLRVRDYPDVVPNFFQSLDKLEFEDATLTALRQSREYAEEVRAKLFELPRMIPPLDPLLPAIARAVEYWGHDEPVAVAHDRQTTLWPERIEQLRLGARLARLELVDSFIHSGIQVADFLAGVARKIASDQLKGEDDAELTALIRPYLDPRSVWGDPASWKRLTS</sequence>
<keyword evidence="2" id="KW-1185">Reference proteome</keyword>
<organism evidence="1 2">
    <name type="scientific">Kribbella sancticallisti</name>
    <dbReference type="NCBI Taxonomy" id="460087"/>
    <lineage>
        <taxon>Bacteria</taxon>
        <taxon>Bacillati</taxon>
        <taxon>Actinomycetota</taxon>
        <taxon>Actinomycetes</taxon>
        <taxon>Propionibacteriales</taxon>
        <taxon>Kribbellaceae</taxon>
        <taxon>Kribbella</taxon>
    </lineage>
</organism>
<protein>
    <recommendedName>
        <fullName evidence="3">DUF3800 domain-containing protein</fullName>
    </recommendedName>
</protein>
<reference evidence="1 2" key="1">
    <citation type="journal article" date="2019" name="Int. J. Syst. Evol. Microbiol.">
        <title>The Global Catalogue of Microorganisms (GCM) 10K type strain sequencing project: providing services to taxonomists for standard genome sequencing and annotation.</title>
        <authorList>
            <consortium name="The Broad Institute Genomics Platform"/>
            <consortium name="The Broad Institute Genome Sequencing Center for Infectious Disease"/>
            <person name="Wu L."/>
            <person name="Ma J."/>
        </authorList>
    </citation>
    <scope>NUCLEOTIDE SEQUENCE [LARGE SCALE GENOMIC DNA]</scope>
    <source>
        <strain evidence="1 2">JCM 14969</strain>
    </source>
</reference>